<comment type="caution">
    <text evidence="3">The sequence shown here is derived from an EMBL/GenBank/DDBJ whole genome shotgun (WGS) entry which is preliminary data.</text>
</comment>
<dbReference type="PANTHER" id="PTHR33875">
    <property type="entry name" value="OS09G0542200 PROTEIN"/>
    <property type="match status" value="1"/>
</dbReference>
<dbReference type="Gene3D" id="3.40.30.10">
    <property type="entry name" value="Glutaredoxin"/>
    <property type="match status" value="1"/>
</dbReference>
<organism evidence="3">
    <name type="scientific">Salmonella enterica</name>
    <name type="common">Salmonella choleraesuis</name>
    <dbReference type="NCBI Taxonomy" id="28901"/>
    <lineage>
        <taxon>Bacteria</taxon>
        <taxon>Pseudomonadati</taxon>
        <taxon>Pseudomonadota</taxon>
        <taxon>Gammaproteobacteria</taxon>
        <taxon>Enterobacterales</taxon>
        <taxon>Enterobacteriaceae</taxon>
        <taxon>Salmonella</taxon>
    </lineage>
</organism>
<accession>A0A723A8N0</accession>
<evidence type="ECO:0000256" key="1">
    <source>
        <dbReference type="SAM" id="SignalP"/>
    </source>
</evidence>
<dbReference type="PANTHER" id="PTHR33875:SF2">
    <property type="entry name" value="ACR183CP"/>
    <property type="match status" value="1"/>
</dbReference>
<evidence type="ECO:0000313" key="3">
    <source>
        <dbReference type="EMBL" id="HAD9412120.1"/>
    </source>
</evidence>
<dbReference type="EMBL" id="DAAQHZ010000020">
    <property type="protein sequence ID" value="HAD9412120.1"/>
    <property type="molecule type" value="Genomic_DNA"/>
</dbReference>
<reference evidence="3" key="1">
    <citation type="journal article" date="2018" name="Genome Biol.">
        <title>SKESA: strategic k-mer extension for scrupulous assemblies.</title>
        <authorList>
            <person name="Souvorov A."/>
            <person name="Agarwala R."/>
            <person name="Lipman D.J."/>
        </authorList>
    </citation>
    <scope>NUCLEOTIDE SEQUENCE</scope>
    <source>
        <strain evidence="3">R17.5426</strain>
    </source>
</reference>
<dbReference type="AlphaFoldDB" id="A0A723A8N0"/>
<protein>
    <submittedName>
        <fullName evidence="3">Disulfide bond formation protein DsbA</fullName>
    </submittedName>
</protein>
<proteinExistence type="predicted"/>
<feature type="signal peptide" evidence="1">
    <location>
        <begin position="1"/>
        <end position="26"/>
    </location>
</feature>
<feature type="domain" description="Thioredoxin-like fold" evidence="2">
    <location>
        <begin position="39"/>
        <end position="205"/>
    </location>
</feature>
<dbReference type="InterPro" id="IPR036249">
    <property type="entry name" value="Thioredoxin-like_sf"/>
</dbReference>
<dbReference type="SUPFAM" id="SSF52833">
    <property type="entry name" value="Thioredoxin-like"/>
    <property type="match status" value="1"/>
</dbReference>
<dbReference type="Pfam" id="PF13462">
    <property type="entry name" value="Thioredoxin_4"/>
    <property type="match status" value="1"/>
</dbReference>
<dbReference type="InterPro" id="IPR012336">
    <property type="entry name" value="Thioredoxin-like_fold"/>
</dbReference>
<sequence>MIMGISNRLLNTAFLTVMLFSFTAQAVTSETGRNSYVSENSIILGNKEAPVTIVEFFDPACEGCANMFPYVKNILKDNSEEVRLVLRYIPLHNVISKEAIGIIEASREQNKVNDVLDSLMREQSTWTTPQATEKEIARVWEIAAAAGLNIEQAKGFIKKANIDQLLSEEAIIQNRLSVTGTPTFFVNGTRLKNNDPMELQQLVNDTIADSKKNKSEL</sequence>
<name>A0A723A8N0_SALER</name>
<reference evidence="3" key="2">
    <citation type="submission" date="2019-01" db="EMBL/GenBank/DDBJ databases">
        <authorList>
            <consortium name="NCBI Pathogen Detection Project"/>
        </authorList>
    </citation>
    <scope>NUCLEOTIDE SEQUENCE</scope>
    <source>
        <strain evidence="3">R17.5426</strain>
    </source>
</reference>
<feature type="chain" id="PRO_5028181203" evidence="1">
    <location>
        <begin position="27"/>
        <end position="217"/>
    </location>
</feature>
<evidence type="ECO:0000259" key="2">
    <source>
        <dbReference type="Pfam" id="PF13462"/>
    </source>
</evidence>
<gene>
    <name evidence="3" type="ORF">G1455_24290</name>
</gene>
<keyword evidence="1" id="KW-0732">Signal</keyword>